<evidence type="ECO:0000256" key="6">
    <source>
        <dbReference type="ARBA" id="ARBA00022827"/>
    </source>
</evidence>
<keyword evidence="6 10" id="KW-0274">FAD</keyword>
<comment type="catalytic activity">
    <reaction evidence="9 10">
        <text>L-threonyl-[protein] + FAD = FMN-L-threonyl-[protein] + AMP + H(+)</text>
        <dbReference type="Rhea" id="RHEA:36847"/>
        <dbReference type="Rhea" id="RHEA-COMP:11060"/>
        <dbReference type="Rhea" id="RHEA-COMP:11061"/>
        <dbReference type="ChEBI" id="CHEBI:15378"/>
        <dbReference type="ChEBI" id="CHEBI:30013"/>
        <dbReference type="ChEBI" id="CHEBI:57692"/>
        <dbReference type="ChEBI" id="CHEBI:74257"/>
        <dbReference type="ChEBI" id="CHEBI:456215"/>
        <dbReference type="EC" id="2.7.1.180"/>
    </reaction>
</comment>
<evidence type="ECO:0000256" key="4">
    <source>
        <dbReference type="ARBA" id="ARBA00022679"/>
    </source>
</evidence>
<keyword evidence="3 10" id="KW-0285">Flavoprotein</keyword>
<dbReference type="Gene3D" id="3.10.520.10">
    <property type="entry name" value="ApbE-like domains"/>
    <property type="match status" value="1"/>
</dbReference>
<dbReference type="Pfam" id="PF02424">
    <property type="entry name" value="ApbE"/>
    <property type="match status" value="1"/>
</dbReference>
<comment type="cofactor">
    <cofactor evidence="11">
        <name>Mg(2+)</name>
        <dbReference type="ChEBI" id="CHEBI:18420"/>
    </cofactor>
    <cofactor evidence="11">
        <name>Mn(2+)</name>
        <dbReference type="ChEBI" id="CHEBI:29035"/>
    </cofactor>
    <text evidence="11">Magnesium. Can also use manganese.</text>
</comment>
<dbReference type="PANTHER" id="PTHR30040:SF2">
    <property type="entry name" value="FAD:PROTEIN FMN TRANSFERASE"/>
    <property type="match status" value="1"/>
</dbReference>
<evidence type="ECO:0000256" key="10">
    <source>
        <dbReference type="PIRNR" id="PIRNR006268"/>
    </source>
</evidence>
<comment type="similarity">
    <text evidence="10">Belongs to the ApbE family.</text>
</comment>
<keyword evidence="5 10" id="KW-0479">Metal-binding</keyword>
<accession>A0A7C5VYB5</accession>
<name>A0A7C5VYB5_THERO</name>
<protein>
    <recommendedName>
        <fullName evidence="2 10">FAD:protein FMN transferase</fullName>
        <ecNumber evidence="1 10">2.7.1.180</ecNumber>
    </recommendedName>
    <alternativeName>
        <fullName evidence="8 10">Flavin transferase</fullName>
    </alternativeName>
</protein>
<dbReference type="AlphaFoldDB" id="A0A7C5VYB5"/>
<evidence type="ECO:0000256" key="1">
    <source>
        <dbReference type="ARBA" id="ARBA00011955"/>
    </source>
</evidence>
<evidence type="ECO:0000256" key="8">
    <source>
        <dbReference type="ARBA" id="ARBA00031306"/>
    </source>
</evidence>
<dbReference type="PANTHER" id="PTHR30040">
    <property type="entry name" value="THIAMINE BIOSYNTHESIS LIPOPROTEIN APBE"/>
    <property type="match status" value="1"/>
</dbReference>
<proteinExistence type="inferred from homology"/>
<keyword evidence="7 10" id="KW-0460">Magnesium</keyword>
<evidence type="ECO:0000313" key="12">
    <source>
        <dbReference type="EMBL" id="HHM96581.1"/>
    </source>
</evidence>
<feature type="binding site" evidence="11">
    <location>
        <position position="151"/>
    </location>
    <ligand>
        <name>Mg(2+)</name>
        <dbReference type="ChEBI" id="CHEBI:18420"/>
    </ligand>
</feature>
<evidence type="ECO:0000256" key="2">
    <source>
        <dbReference type="ARBA" id="ARBA00016337"/>
    </source>
</evidence>
<gene>
    <name evidence="12" type="ORF">ENM21_05140</name>
</gene>
<dbReference type="EC" id="2.7.1.180" evidence="1 10"/>
<reference evidence="12" key="1">
    <citation type="journal article" date="2020" name="mSystems">
        <title>Genome- and Community-Level Interaction Insights into Carbon Utilization and Element Cycling Functions of Hydrothermarchaeota in Hydrothermal Sediment.</title>
        <authorList>
            <person name="Zhou Z."/>
            <person name="Liu Y."/>
            <person name="Xu W."/>
            <person name="Pan J."/>
            <person name="Luo Z.H."/>
            <person name="Li M."/>
        </authorList>
    </citation>
    <scope>NUCLEOTIDE SEQUENCE [LARGE SCALE GENOMIC DNA]</scope>
    <source>
        <strain evidence="12">SpSt-1065</strain>
    </source>
</reference>
<keyword evidence="4 10" id="KW-0808">Transferase</keyword>
<dbReference type="PIRSF" id="PIRSF006268">
    <property type="entry name" value="ApbE"/>
    <property type="match status" value="1"/>
</dbReference>
<evidence type="ECO:0000256" key="5">
    <source>
        <dbReference type="ARBA" id="ARBA00022723"/>
    </source>
</evidence>
<evidence type="ECO:0000256" key="9">
    <source>
        <dbReference type="ARBA" id="ARBA00048540"/>
    </source>
</evidence>
<dbReference type="InterPro" id="IPR003374">
    <property type="entry name" value="ApbE-like_sf"/>
</dbReference>
<dbReference type="InterPro" id="IPR024932">
    <property type="entry name" value="ApbE"/>
</dbReference>
<evidence type="ECO:0000256" key="11">
    <source>
        <dbReference type="PIRSR" id="PIRSR006268-2"/>
    </source>
</evidence>
<evidence type="ECO:0000256" key="7">
    <source>
        <dbReference type="ARBA" id="ARBA00022842"/>
    </source>
</evidence>
<sequence>MRELRFWAMGCQMAVLLEAEGPAAQTVLEAVPEWFATWENVLSRFRADSELTKLNQHSGHWTQVSDVLAEVLRVALEMAESSGGLVTPTILTALEAAGYTHPYEIMQRAGADLATPSVEGGSAAPAPDWRAIRIEGNWVALPAGVRVDLGGVAKGWAAEQVANQLAEFGPCLVDAGGDIVVRGPRRDGEPWVIGVMDPMARDQDLALLALEQGAVATSGRDYRRWLRSGRHFHHLIDPRTGRPAETDVLTATAFAPTGPEAEMAAKVMLLLGSDQGLSWIEQRPRYAGLVVLEHGEPRVRFSSRMHPLLLAPA</sequence>
<evidence type="ECO:0000256" key="3">
    <source>
        <dbReference type="ARBA" id="ARBA00022630"/>
    </source>
</evidence>
<dbReference type="GO" id="GO:0016740">
    <property type="term" value="F:transferase activity"/>
    <property type="evidence" value="ECO:0007669"/>
    <property type="project" value="UniProtKB-UniRule"/>
</dbReference>
<comment type="caution">
    <text evidence="12">The sequence shown here is derived from an EMBL/GenBank/DDBJ whole genome shotgun (WGS) entry which is preliminary data.</text>
</comment>
<dbReference type="EMBL" id="DRWX01000241">
    <property type="protein sequence ID" value="HHM96581.1"/>
    <property type="molecule type" value="Genomic_DNA"/>
</dbReference>
<dbReference type="SUPFAM" id="SSF143631">
    <property type="entry name" value="ApbE-like"/>
    <property type="match status" value="1"/>
</dbReference>
<organism evidence="12">
    <name type="scientific">Thermomicrobium roseum</name>
    <dbReference type="NCBI Taxonomy" id="500"/>
    <lineage>
        <taxon>Bacteria</taxon>
        <taxon>Pseudomonadati</taxon>
        <taxon>Thermomicrobiota</taxon>
        <taxon>Thermomicrobia</taxon>
        <taxon>Thermomicrobiales</taxon>
        <taxon>Thermomicrobiaceae</taxon>
        <taxon>Thermomicrobium</taxon>
    </lineage>
</organism>
<dbReference type="GO" id="GO:0046872">
    <property type="term" value="F:metal ion binding"/>
    <property type="evidence" value="ECO:0007669"/>
    <property type="project" value="UniProtKB-UniRule"/>
</dbReference>